<protein>
    <recommendedName>
        <fullName evidence="1 8">Tyrosine--tRNA ligase</fullName>
        <ecNumber evidence="1 8">6.1.1.1</ecNumber>
    </recommendedName>
</protein>
<evidence type="ECO:0000256" key="8">
    <source>
        <dbReference type="NCBIfam" id="TIGR00234"/>
    </source>
</evidence>
<dbReference type="InterPro" id="IPR014729">
    <property type="entry name" value="Rossmann-like_a/b/a_fold"/>
</dbReference>
<evidence type="ECO:0000256" key="1">
    <source>
        <dbReference type="ARBA" id="ARBA00013160"/>
    </source>
</evidence>
<keyword evidence="5 9" id="KW-0648">Protein biosynthesis</keyword>
<keyword evidence="6 9" id="KW-0030">Aminoacyl-tRNA synthetase</keyword>
<dbReference type="PANTHER" id="PTHR11766">
    <property type="entry name" value="TYROSYL-TRNA SYNTHETASE"/>
    <property type="match status" value="1"/>
</dbReference>
<dbReference type="EC" id="6.1.1.1" evidence="1 8"/>
<dbReference type="NCBIfam" id="TIGR00234">
    <property type="entry name" value="tyrS"/>
    <property type="match status" value="2"/>
</dbReference>
<evidence type="ECO:0000256" key="3">
    <source>
        <dbReference type="ARBA" id="ARBA00022741"/>
    </source>
</evidence>
<organism evidence="10 11">
    <name type="scientific">Candidatus Yonathbacteria bacterium RIFCSPHIGHO2_02_FULL_44_14</name>
    <dbReference type="NCBI Taxonomy" id="1802724"/>
    <lineage>
        <taxon>Bacteria</taxon>
        <taxon>Candidatus Yonathiibacteriota</taxon>
    </lineage>
</organism>
<dbReference type="GO" id="GO:0005524">
    <property type="term" value="F:ATP binding"/>
    <property type="evidence" value="ECO:0007669"/>
    <property type="project" value="UniProtKB-KW"/>
</dbReference>
<keyword evidence="2 9" id="KW-0436">Ligase</keyword>
<dbReference type="PANTHER" id="PTHR11766:SF1">
    <property type="entry name" value="TYROSINE--TRNA LIGASE"/>
    <property type="match status" value="1"/>
</dbReference>
<gene>
    <name evidence="10" type="ORF">A3D51_03355</name>
</gene>
<dbReference type="GO" id="GO:0004831">
    <property type="term" value="F:tyrosine-tRNA ligase activity"/>
    <property type="evidence" value="ECO:0007669"/>
    <property type="project" value="UniProtKB-UniRule"/>
</dbReference>
<evidence type="ECO:0000256" key="4">
    <source>
        <dbReference type="ARBA" id="ARBA00022840"/>
    </source>
</evidence>
<dbReference type="GO" id="GO:0006437">
    <property type="term" value="P:tyrosyl-tRNA aminoacylation"/>
    <property type="evidence" value="ECO:0007669"/>
    <property type="project" value="UniProtKB-UniRule"/>
</dbReference>
<dbReference type="PRINTS" id="PR01040">
    <property type="entry name" value="TRNASYNTHTYR"/>
</dbReference>
<dbReference type="Gene3D" id="3.10.290.10">
    <property type="entry name" value="RNA-binding S4 domain"/>
    <property type="match status" value="1"/>
</dbReference>
<comment type="catalytic activity">
    <reaction evidence="7">
        <text>tRNA(Tyr) + L-tyrosine + ATP = L-tyrosyl-tRNA(Tyr) + AMP + diphosphate + H(+)</text>
        <dbReference type="Rhea" id="RHEA:10220"/>
        <dbReference type="Rhea" id="RHEA-COMP:9706"/>
        <dbReference type="Rhea" id="RHEA-COMP:9707"/>
        <dbReference type="ChEBI" id="CHEBI:15378"/>
        <dbReference type="ChEBI" id="CHEBI:30616"/>
        <dbReference type="ChEBI" id="CHEBI:33019"/>
        <dbReference type="ChEBI" id="CHEBI:58315"/>
        <dbReference type="ChEBI" id="CHEBI:78442"/>
        <dbReference type="ChEBI" id="CHEBI:78536"/>
        <dbReference type="ChEBI" id="CHEBI:456215"/>
        <dbReference type="EC" id="6.1.1.1"/>
    </reaction>
</comment>
<dbReference type="GO" id="GO:0003723">
    <property type="term" value="F:RNA binding"/>
    <property type="evidence" value="ECO:0007669"/>
    <property type="project" value="InterPro"/>
</dbReference>
<proteinExistence type="inferred from homology"/>
<sequence length="461" mass="52533">MIMTVEERMENLFTRGVASFVDPSSKFKEKLLKKAKGEISEEVIIKFGVDPTRPDLHLGHAVVLHKLRKFQDLGCKVVFLVGDFTASIGDPTGKSKVRPMVEQKEIEENMETYLRQVSKILLTTSQVFSWIRNSDWFYGVSDMLPKEGLNLDFWGRGINPSSFLGKAFLYEKTRMQVRDLKKQEAIGVTLRGLFWTLGRITHAQLIERDMFQNRLNEGNSLFIHEMLYPVLQGIDSFALYNIYNGCDLEIGGTDQTFNMLMGREVMKINKQPEQAVMSIDILVGTEGKEKMSKSLDNYISINDEPRDMFGKVMSIPDTVILNYYQLCTSADKERLKGIEVKLKDPKINPRDIKLDLAEEIVAIYHGADNALGVREAFLATFQKKEIPEGIEEIRTNEGEILADLLVRSKAVSSKSDWRRLVEEGAVKRLREAGSEEKIVNYLEVATPGVYKIGKRRFVKII</sequence>
<keyword evidence="3 9" id="KW-0547">Nucleotide-binding</keyword>
<comment type="similarity">
    <text evidence="9">Belongs to the class-I aminoacyl-tRNA synthetase family.</text>
</comment>
<evidence type="ECO:0000313" key="11">
    <source>
        <dbReference type="Proteomes" id="UP000179118"/>
    </source>
</evidence>
<evidence type="ECO:0000256" key="2">
    <source>
        <dbReference type="ARBA" id="ARBA00022598"/>
    </source>
</evidence>
<dbReference type="InterPro" id="IPR036986">
    <property type="entry name" value="S4_RNA-bd_sf"/>
</dbReference>
<keyword evidence="4 9" id="KW-0067">ATP-binding</keyword>
<dbReference type="InterPro" id="IPR002307">
    <property type="entry name" value="Tyr-tRNA-ligase"/>
</dbReference>
<name>A0A1G2S610_9BACT</name>
<evidence type="ECO:0000256" key="6">
    <source>
        <dbReference type="ARBA" id="ARBA00023146"/>
    </source>
</evidence>
<dbReference type="Gene3D" id="3.40.50.620">
    <property type="entry name" value="HUPs"/>
    <property type="match status" value="2"/>
</dbReference>
<dbReference type="Proteomes" id="UP000179118">
    <property type="component" value="Unassembled WGS sequence"/>
</dbReference>
<accession>A0A1G2S610</accession>
<evidence type="ECO:0000256" key="7">
    <source>
        <dbReference type="ARBA" id="ARBA00048248"/>
    </source>
</evidence>
<dbReference type="Gene3D" id="1.10.240.10">
    <property type="entry name" value="Tyrosyl-Transfer RNA Synthetase"/>
    <property type="match status" value="1"/>
</dbReference>
<evidence type="ECO:0000256" key="5">
    <source>
        <dbReference type="ARBA" id="ARBA00022917"/>
    </source>
</evidence>
<dbReference type="GO" id="GO:0005829">
    <property type="term" value="C:cytosol"/>
    <property type="evidence" value="ECO:0007669"/>
    <property type="project" value="TreeGrafter"/>
</dbReference>
<comment type="caution">
    <text evidence="10">The sequence shown here is derived from an EMBL/GenBank/DDBJ whole genome shotgun (WGS) entry which is preliminary data.</text>
</comment>
<dbReference type="SUPFAM" id="SSF52374">
    <property type="entry name" value="Nucleotidylyl transferase"/>
    <property type="match status" value="1"/>
</dbReference>
<dbReference type="EMBL" id="MHUT01000020">
    <property type="protein sequence ID" value="OHA80427.1"/>
    <property type="molecule type" value="Genomic_DNA"/>
</dbReference>
<reference evidence="10 11" key="1">
    <citation type="journal article" date="2016" name="Nat. Commun.">
        <title>Thousands of microbial genomes shed light on interconnected biogeochemical processes in an aquifer system.</title>
        <authorList>
            <person name="Anantharaman K."/>
            <person name="Brown C.T."/>
            <person name="Hug L.A."/>
            <person name="Sharon I."/>
            <person name="Castelle C.J."/>
            <person name="Probst A.J."/>
            <person name="Thomas B.C."/>
            <person name="Singh A."/>
            <person name="Wilkins M.J."/>
            <person name="Karaoz U."/>
            <person name="Brodie E.L."/>
            <person name="Williams K.H."/>
            <person name="Hubbard S.S."/>
            <person name="Banfield J.F."/>
        </authorList>
    </citation>
    <scope>NUCLEOTIDE SEQUENCE [LARGE SCALE GENOMIC DNA]</scope>
</reference>
<evidence type="ECO:0000313" key="10">
    <source>
        <dbReference type="EMBL" id="OHA80427.1"/>
    </source>
</evidence>
<dbReference type="InterPro" id="IPR024088">
    <property type="entry name" value="Tyr-tRNA-ligase_bac-type"/>
</dbReference>
<dbReference type="AlphaFoldDB" id="A0A1G2S610"/>
<dbReference type="InterPro" id="IPR002305">
    <property type="entry name" value="aa-tRNA-synth_Ic"/>
</dbReference>
<evidence type="ECO:0000256" key="9">
    <source>
        <dbReference type="RuleBase" id="RU363036"/>
    </source>
</evidence>
<dbReference type="Pfam" id="PF00579">
    <property type="entry name" value="tRNA-synt_1b"/>
    <property type="match status" value="2"/>
</dbReference>